<dbReference type="AlphaFoldDB" id="Q2IDH2"/>
<evidence type="ECO:0000259" key="2">
    <source>
        <dbReference type="SMART" id="SM01058"/>
    </source>
</evidence>
<reference evidence="3 4" key="1">
    <citation type="submission" date="2006-01" db="EMBL/GenBank/DDBJ databases">
        <title>Complete sequence of Anaeromyxobacter dehalogenans 2CP-C.</title>
        <authorList>
            <consortium name="US DOE Joint Genome Institute"/>
            <person name="Copeland A."/>
            <person name="Lucas S."/>
            <person name="Lapidus A."/>
            <person name="Barry K."/>
            <person name="Detter J.C."/>
            <person name="Glavina T."/>
            <person name="Hammon N."/>
            <person name="Israni S."/>
            <person name="Pitluck S."/>
            <person name="Brettin T."/>
            <person name="Bruce D."/>
            <person name="Han C."/>
            <person name="Tapia R."/>
            <person name="Gilna P."/>
            <person name="Kiss H."/>
            <person name="Schmutz J."/>
            <person name="Larimer F."/>
            <person name="Land M."/>
            <person name="Kyrpides N."/>
            <person name="Anderson I."/>
            <person name="Sanford R.A."/>
            <person name="Ritalahti K.M."/>
            <person name="Thomas H.S."/>
            <person name="Kirby J.R."/>
            <person name="Zhulin I.B."/>
            <person name="Loeffler F.E."/>
            <person name="Richardson P."/>
        </authorList>
    </citation>
    <scope>NUCLEOTIDE SEQUENCE [LARGE SCALE GENOMIC DNA]</scope>
    <source>
        <strain evidence="3 4">2CP-C</strain>
    </source>
</reference>
<dbReference type="Gene3D" id="1.20.58.1290">
    <property type="entry name" value="CarD-like, C-terminal domain"/>
    <property type="match status" value="1"/>
</dbReference>
<feature type="domain" description="CarD-like/TRCF RNAP-interacting" evidence="2">
    <location>
        <begin position="29"/>
        <end position="139"/>
    </location>
</feature>
<dbReference type="InterPro" id="IPR052531">
    <property type="entry name" value="CarD-like_regulator"/>
</dbReference>
<feature type="compositionally biased region" description="Pro residues" evidence="1">
    <location>
        <begin position="196"/>
        <end position="206"/>
    </location>
</feature>
<evidence type="ECO:0000313" key="3">
    <source>
        <dbReference type="EMBL" id="ABC82627.1"/>
    </source>
</evidence>
<name>Q2IDH2_ANADE</name>
<feature type="compositionally biased region" description="Low complexity" evidence="1">
    <location>
        <begin position="261"/>
        <end position="277"/>
    </location>
</feature>
<dbReference type="DIP" id="DIP-58569N"/>
<feature type="region of interest" description="Disordered" evidence="1">
    <location>
        <begin position="246"/>
        <end position="399"/>
    </location>
</feature>
<dbReference type="PANTHER" id="PTHR38447">
    <property type="entry name" value="TRANSCRIPTION FACTOR YDEB-RELATED"/>
    <property type="match status" value="1"/>
</dbReference>
<dbReference type="Pfam" id="PF21095">
    <property type="entry name" value="CarD_C"/>
    <property type="match status" value="1"/>
</dbReference>
<dbReference type="eggNOG" id="COG1329">
    <property type="taxonomic scope" value="Bacteria"/>
</dbReference>
<dbReference type="InterPro" id="IPR042215">
    <property type="entry name" value="CarD-like_C"/>
</dbReference>
<dbReference type="Gene3D" id="2.40.10.170">
    <property type="match status" value="1"/>
</dbReference>
<dbReference type="Pfam" id="PF02559">
    <property type="entry name" value="CarD_TRCF_RID"/>
    <property type="match status" value="1"/>
</dbReference>
<gene>
    <name evidence="3" type="ordered locus">Adeh_2857</name>
</gene>
<dbReference type="GO" id="GO:0009303">
    <property type="term" value="P:rRNA transcription"/>
    <property type="evidence" value="ECO:0007669"/>
    <property type="project" value="TreeGrafter"/>
</dbReference>
<evidence type="ECO:0000313" key="4">
    <source>
        <dbReference type="Proteomes" id="UP000001935"/>
    </source>
</evidence>
<feature type="compositionally biased region" description="Acidic residues" evidence="1">
    <location>
        <begin position="251"/>
        <end position="260"/>
    </location>
</feature>
<feature type="compositionally biased region" description="Basic and acidic residues" evidence="1">
    <location>
        <begin position="336"/>
        <end position="360"/>
    </location>
</feature>
<proteinExistence type="evidence at protein level"/>
<dbReference type="SMART" id="SM01058">
    <property type="entry name" value="CarD_TRCF"/>
    <property type="match status" value="1"/>
</dbReference>
<dbReference type="SUPFAM" id="SSF141259">
    <property type="entry name" value="CarD-like"/>
    <property type="match status" value="1"/>
</dbReference>
<protein>
    <submittedName>
        <fullName evidence="3">Transcriptional regulator, CarD family</fullName>
    </submittedName>
</protein>
<dbReference type="InterPro" id="IPR003711">
    <property type="entry name" value="CarD-like/TRCF_RID"/>
</dbReference>
<accession>Q2IDH2</accession>
<dbReference type="InterPro" id="IPR048792">
    <property type="entry name" value="CarD_C"/>
</dbReference>
<comment type="interaction">
    <interactant intactId="EBI-15797869">
        <id>Q2IDH2</id>
    </interactant>
    <interactant intactId="EBI-15797877">
        <id>Q2IDH1</id>
        <label>Adeh_2858</label>
    </interactant>
    <organismsDiffer>false</organismsDiffer>
    <experiments>2</experiments>
</comment>
<dbReference type="KEGG" id="ade:Adeh_2857"/>
<dbReference type="PANTHER" id="PTHR38447:SF1">
    <property type="entry name" value="RNA POLYMERASE-BINDING TRANSCRIPTION FACTOR CARD"/>
    <property type="match status" value="1"/>
</dbReference>
<dbReference type="HOGENOM" id="CLU_680859_0_0_7"/>
<feature type="compositionally biased region" description="Acidic residues" evidence="1">
    <location>
        <begin position="278"/>
        <end position="297"/>
    </location>
</feature>
<organism evidence="3 4">
    <name type="scientific">Anaeromyxobacter dehalogenans (strain 2CP-C)</name>
    <dbReference type="NCBI Taxonomy" id="290397"/>
    <lineage>
        <taxon>Bacteria</taxon>
        <taxon>Pseudomonadati</taxon>
        <taxon>Myxococcota</taxon>
        <taxon>Myxococcia</taxon>
        <taxon>Myxococcales</taxon>
        <taxon>Cystobacterineae</taxon>
        <taxon>Anaeromyxobacteraceae</taxon>
        <taxon>Anaeromyxobacter</taxon>
    </lineage>
</organism>
<sequence length="399" mass="42165">MRGPPARHPNDDAREQLPAPEGIIGIADELKPGDRVVYPNQGVCAVVGWEVKDIAGQKLELVRMTREEDGAAVMVPKGKVPSIGLRRVATGAQMEGVFHYLGAVYDDPELDWKIRHRDNADRLIAGGVLGVAEVVKGLHSLSRLRPLPTKEREQYDNARHLLVHEVSVSLAVPPGLAEDYIDYALMPPAGVKFDLKPPPAPVPLPSRPKKRRVVEEAEEGDLGLGDLGLGDLGIDLEGALEGAEVPGAEAEGAEGAEAGEGEAAGAEGVEAIPGVEEAAPEELPEAEEPVAEEEPEELPVRAPRAAKPARTAEKPGKVEKPEKAAEKKAARPAKPKKAEPEKPAKVEKHAEKPAARKAAAEKPAPAKKAAAKKPAAPKKAPAKKPAAEKPAAKRGGKKK</sequence>
<dbReference type="Proteomes" id="UP000001935">
    <property type="component" value="Chromosome"/>
</dbReference>
<dbReference type="RefSeq" id="WP_011421909.1">
    <property type="nucleotide sequence ID" value="NC_007760.1"/>
</dbReference>
<dbReference type="IntAct" id="Q2IDH2">
    <property type="interactions" value="1"/>
</dbReference>
<feature type="compositionally biased region" description="Low complexity" evidence="1">
    <location>
        <begin position="361"/>
        <end position="379"/>
    </location>
</feature>
<dbReference type="InterPro" id="IPR036101">
    <property type="entry name" value="CarD-like/TRCF_RID_sf"/>
</dbReference>
<feature type="region of interest" description="Disordered" evidence="1">
    <location>
        <begin position="195"/>
        <end position="228"/>
    </location>
</feature>
<evidence type="ECO:0000256" key="1">
    <source>
        <dbReference type="SAM" id="MobiDB-lite"/>
    </source>
</evidence>
<dbReference type="STRING" id="290397.Adeh_2857"/>
<feature type="compositionally biased region" description="Low complexity" evidence="1">
    <location>
        <begin position="300"/>
        <end position="309"/>
    </location>
</feature>
<feature type="compositionally biased region" description="Basic and acidic residues" evidence="1">
    <location>
        <begin position="310"/>
        <end position="329"/>
    </location>
</feature>
<dbReference type="OrthoDB" id="9786074at2"/>
<dbReference type="EMBL" id="CP000251">
    <property type="protein sequence ID" value="ABC82627.1"/>
    <property type="molecule type" value="Genomic_DNA"/>
</dbReference>